<evidence type="ECO:0000313" key="4">
    <source>
        <dbReference type="RefSeq" id="XP_010426594.2"/>
    </source>
</evidence>
<keyword evidence="3" id="KW-1185">Reference proteome</keyword>
<evidence type="ECO:0000313" key="3">
    <source>
        <dbReference type="Proteomes" id="UP000694864"/>
    </source>
</evidence>
<dbReference type="GeneID" id="104711596"/>
<dbReference type="PROSITE" id="PS50891">
    <property type="entry name" value="LOB"/>
    <property type="match status" value="1"/>
</dbReference>
<proteinExistence type="inferred from homology"/>
<feature type="domain" description="LOB" evidence="2">
    <location>
        <begin position="27"/>
        <end position="128"/>
    </location>
</feature>
<name>A0ABM0THR0_CAMSA</name>
<evidence type="ECO:0000256" key="1">
    <source>
        <dbReference type="ARBA" id="ARBA00005474"/>
    </source>
</evidence>
<dbReference type="Proteomes" id="UP000694864">
    <property type="component" value="Chromosome 9"/>
</dbReference>
<accession>A0ABM0THR0</accession>
<reference evidence="4" key="2">
    <citation type="submission" date="2025-08" db="UniProtKB">
        <authorList>
            <consortium name="RefSeq"/>
        </authorList>
    </citation>
    <scope>IDENTIFICATION</scope>
    <source>
        <tissue evidence="4">Leaf</tissue>
    </source>
</reference>
<dbReference type="Pfam" id="PF03195">
    <property type="entry name" value="LOB"/>
    <property type="match status" value="1"/>
</dbReference>
<dbReference type="PANTHER" id="PTHR31301">
    <property type="entry name" value="LOB DOMAIN-CONTAINING PROTEIN 4-RELATED"/>
    <property type="match status" value="1"/>
</dbReference>
<dbReference type="InterPro" id="IPR004883">
    <property type="entry name" value="LOB"/>
</dbReference>
<dbReference type="RefSeq" id="XP_010426594.2">
    <property type="nucleotide sequence ID" value="XM_010428292.1"/>
</dbReference>
<reference evidence="3" key="1">
    <citation type="journal article" date="2014" name="Nat. Commun.">
        <title>The emerging biofuel crop Camelina sativa retains a highly undifferentiated hexaploid genome structure.</title>
        <authorList>
            <person name="Kagale S."/>
            <person name="Koh C."/>
            <person name="Nixon J."/>
            <person name="Bollina V."/>
            <person name="Clarke W.E."/>
            <person name="Tuteja R."/>
            <person name="Spillane C."/>
            <person name="Robinson S.J."/>
            <person name="Links M.G."/>
            <person name="Clarke C."/>
            <person name="Higgins E.E."/>
            <person name="Huebert T."/>
            <person name="Sharpe A.G."/>
            <person name="Parkin I.A."/>
        </authorList>
    </citation>
    <scope>NUCLEOTIDE SEQUENCE [LARGE SCALE GENOMIC DNA]</scope>
    <source>
        <strain evidence="3">cv. DH55</strain>
    </source>
</reference>
<dbReference type="PANTHER" id="PTHR31301:SF131">
    <property type="entry name" value="LOB DOMAIN-CONTAINING PROTEIN 28"/>
    <property type="match status" value="1"/>
</dbReference>
<protein>
    <submittedName>
        <fullName evidence="4">LOB domain-containing protein 28-like</fullName>
    </submittedName>
</protein>
<organism evidence="3 4">
    <name type="scientific">Camelina sativa</name>
    <name type="common">False flax</name>
    <name type="synonym">Myagrum sativum</name>
    <dbReference type="NCBI Taxonomy" id="90675"/>
    <lineage>
        <taxon>Eukaryota</taxon>
        <taxon>Viridiplantae</taxon>
        <taxon>Streptophyta</taxon>
        <taxon>Embryophyta</taxon>
        <taxon>Tracheophyta</taxon>
        <taxon>Spermatophyta</taxon>
        <taxon>Magnoliopsida</taxon>
        <taxon>eudicotyledons</taxon>
        <taxon>Gunneridae</taxon>
        <taxon>Pentapetalae</taxon>
        <taxon>rosids</taxon>
        <taxon>malvids</taxon>
        <taxon>Brassicales</taxon>
        <taxon>Brassicaceae</taxon>
        <taxon>Camelineae</taxon>
        <taxon>Camelina</taxon>
    </lineage>
</organism>
<sequence length="209" mass="23928">FKCVNIYFLSSNRFLYNQMDKDNTITPPCAACKHLRRKCTKDCVFAPYFPTNKQESYEMVHKVFGASHVASLINEIPPNHRDFAMSTLAWEAQLRDNDPIHGVNSILDPLQYQLKDLQNQIAIAKNELSSSFGMVPTTFVPPPPITYQQRIHPNPMIPDTTNNDGCLTAQQLQDEAQRFASTQTAQFQQTQESQTQYNENVMIVRDKKI</sequence>
<gene>
    <name evidence="4" type="primary">LOC104711596</name>
</gene>
<evidence type="ECO:0000259" key="2">
    <source>
        <dbReference type="PROSITE" id="PS50891"/>
    </source>
</evidence>
<comment type="similarity">
    <text evidence="1">Belongs to the LOB domain-containing protein family.</text>
</comment>
<feature type="non-terminal residue" evidence="4">
    <location>
        <position position="1"/>
    </location>
</feature>